<dbReference type="PANTHER" id="PTHR34219:SF4">
    <property type="entry name" value="PEPSY DOMAIN-CONTAINING PROTEIN"/>
    <property type="match status" value="1"/>
</dbReference>
<dbReference type="OrthoDB" id="9776609at2"/>
<dbReference type="EMBL" id="CP011125">
    <property type="protein sequence ID" value="AKF10529.1"/>
    <property type="molecule type" value="Genomic_DNA"/>
</dbReference>
<evidence type="ECO:0000313" key="3">
    <source>
        <dbReference type="Proteomes" id="UP000034883"/>
    </source>
</evidence>
<feature type="transmembrane region" description="Helical" evidence="1">
    <location>
        <begin position="436"/>
        <end position="458"/>
    </location>
</feature>
<dbReference type="Proteomes" id="UP000034883">
    <property type="component" value="Chromosome"/>
</dbReference>
<protein>
    <submittedName>
        <fullName evidence="2">Putative iron-regulated membrane protein</fullName>
    </submittedName>
</protein>
<dbReference type="InterPro" id="IPR005625">
    <property type="entry name" value="PepSY-ass_TM"/>
</dbReference>
<accession>A0A0F6SHJ0</accession>
<feature type="transmembrane region" description="Helical" evidence="1">
    <location>
        <begin position="21"/>
        <end position="43"/>
    </location>
</feature>
<dbReference type="RefSeq" id="WP_053237489.1">
    <property type="nucleotide sequence ID" value="NZ_CP011125.1"/>
</dbReference>
<dbReference type="KEGG" id="samy:DB32_007678"/>
<gene>
    <name evidence="2" type="ORF">DB32_007678</name>
</gene>
<proteinExistence type="predicted"/>
<feature type="transmembrane region" description="Helical" evidence="1">
    <location>
        <begin position="213"/>
        <end position="239"/>
    </location>
</feature>
<feature type="transmembrane region" description="Helical" evidence="1">
    <location>
        <begin position="494"/>
        <end position="517"/>
    </location>
</feature>
<feature type="transmembrane region" description="Helical" evidence="1">
    <location>
        <begin position="465"/>
        <end position="488"/>
    </location>
</feature>
<keyword evidence="1" id="KW-0472">Membrane</keyword>
<keyword evidence="3" id="KW-1185">Reference proteome</keyword>
<name>A0A0F6SHJ0_9BACT</name>
<dbReference type="PANTHER" id="PTHR34219">
    <property type="entry name" value="IRON-REGULATED INNER MEMBRANE PROTEIN-RELATED"/>
    <property type="match status" value="1"/>
</dbReference>
<evidence type="ECO:0000256" key="1">
    <source>
        <dbReference type="SAM" id="Phobius"/>
    </source>
</evidence>
<feature type="transmembrane region" description="Helical" evidence="1">
    <location>
        <begin position="405"/>
        <end position="430"/>
    </location>
</feature>
<feature type="transmembrane region" description="Helical" evidence="1">
    <location>
        <begin position="370"/>
        <end position="393"/>
    </location>
</feature>
<reference evidence="2 3" key="1">
    <citation type="submission" date="2015-03" db="EMBL/GenBank/DDBJ databases">
        <title>Genome assembly of Sandaracinus amylolyticus DSM 53668.</title>
        <authorList>
            <person name="Sharma G."/>
            <person name="Subramanian S."/>
        </authorList>
    </citation>
    <scope>NUCLEOTIDE SEQUENCE [LARGE SCALE GENOMIC DNA]</scope>
    <source>
        <strain evidence="2 3">DSM 53668</strain>
    </source>
</reference>
<keyword evidence="1" id="KW-0812">Transmembrane</keyword>
<evidence type="ECO:0000313" key="2">
    <source>
        <dbReference type="EMBL" id="AKF10529.1"/>
    </source>
</evidence>
<dbReference type="AlphaFoldDB" id="A0A0F6SHJ0"/>
<dbReference type="STRING" id="927083.DB32_007678"/>
<dbReference type="Pfam" id="PF03929">
    <property type="entry name" value="PepSY_TM"/>
    <property type="match status" value="1"/>
</dbReference>
<feature type="transmembrane region" description="Helical" evidence="1">
    <location>
        <begin position="165"/>
        <end position="185"/>
    </location>
</feature>
<keyword evidence="1" id="KW-1133">Transmembrane helix</keyword>
<organism evidence="2 3">
    <name type="scientific">Sandaracinus amylolyticus</name>
    <dbReference type="NCBI Taxonomy" id="927083"/>
    <lineage>
        <taxon>Bacteria</taxon>
        <taxon>Pseudomonadati</taxon>
        <taxon>Myxococcota</taxon>
        <taxon>Polyangia</taxon>
        <taxon>Polyangiales</taxon>
        <taxon>Sandaracinaceae</taxon>
        <taxon>Sandaracinus</taxon>
    </lineage>
</organism>
<sequence>MSEPSASGPSTRRRLFEVHTWSGLLVGLLGFVVIGSGAIVVFADDIDVWAHRDRPHPELHDVDALGLERAIARVATTVPPEHLEDIGLWTAHGSVVAWMHHHTTDASGAPIERGTVVHLDPASWGERARRSGTVDEVFAPSPREALSRFFVDLHIRLFLPDTTGLWATGLVGFGLLLLVVTGLFVHRPFFRHATRVRGTAAPRKLLHDLHTVVAVWTLPFTAVLSLTGAFLSFGGALVFPLLTEAAFGGDEAALDRAFSGAPEPAAEIAIAPATTALGAALTDARSRSEHDARRVEWIEVAHWSRSDAHMTLYTSPVFGPQYDVSHRYDGDGTWRSVRACFGNGQSFGGALYQWMSALHYGNFGGGLVRALWMLLGVLAASLALTGLGIWSVRRTGGAEARAGRVAGVLTIGAGLGLPLGAAVAVHAWALANASGASPYAAMAVSLVLGPAIVVWHAARRSFRSVLRLGLVALGVACVLAPLTALVAVGDAFGAAWWIDVTFAVTGIAAIAAGARIGRAVAPDVVRRVAVSGPSAREA</sequence>